<accession>A0A2R6NSG4</accession>
<proteinExistence type="predicted"/>
<dbReference type="Proteomes" id="UP000186601">
    <property type="component" value="Unassembled WGS sequence"/>
</dbReference>
<reference evidence="1 2" key="1">
    <citation type="submission" date="2018-02" db="EMBL/GenBank/DDBJ databases">
        <title>Genome sequence of the basidiomycete white-rot fungus Phlebia centrifuga.</title>
        <authorList>
            <person name="Granchi Z."/>
            <person name="Peng M."/>
            <person name="de Vries R.P."/>
            <person name="Hilden K."/>
            <person name="Makela M.R."/>
            <person name="Grigoriev I."/>
            <person name="Riley R."/>
        </authorList>
    </citation>
    <scope>NUCLEOTIDE SEQUENCE [LARGE SCALE GENOMIC DNA]</scope>
    <source>
        <strain evidence="1 2">FBCC195</strain>
    </source>
</reference>
<keyword evidence="2" id="KW-1185">Reference proteome</keyword>
<evidence type="ECO:0000313" key="1">
    <source>
        <dbReference type="EMBL" id="PSR75866.1"/>
    </source>
</evidence>
<dbReference type="EMBL" id="MLYV02000872">
    <property type="protein sequence ID" value="PSR75866.1"/>
    <property type="molecule type" value="Genomic_DNA"/>
</dbReference>
<sequence length="94" mass="9743">MKEVTFVGDIEEVESGNRVAGAPDGGRPRVNVCLRDANFAEAVLGGVGGRLKDPPADLSVGDGDPGMALIAFKGAGAFFFPAPNERKNDHSDSN</sequence>
<comment type="caution">
    <text evidence="1">The sequence shown here is derived from an EMBL/GenBank/DDBJ whole genome shotgun (WGS) entry which is preliminary data.</text>
</comment>
<evidence type="ECO:0000313" key="2">
    <source>
        <dbReference type="Proteomes" id="UP000186601"/>
    </source>
</evidence>
<dbReference type="AlphaFoldDB" id="A0A2R6NSG4"/>
<protein>
    <submittedName>
        <fullName evidence="1">Uncharacterized protein</fullName>
    </submittedName>
</protein>
<organism evidence="1 2">
    <name type="scientific">Hermanssonia centrifuga</name>
    <dbReference type="NCBI Taxonomy" id="98765"/>
    <lineage>
        <taxon>Eukaryota</taxon>
        <taxon>Fungi</taxon>
        <taxon>Dikarya</taxon>
        <taxon>Basidiomycota</taxon>
        <taxon>Agaricomycotina</taxon>
        <taxon>Agaricomycetes</taxon>
        <taxon>Polyporales</taxon>
        <taxon>Meruliaceae</taxon>
        <taxon>Hermanssonia</taxon>
    </lineage>
</organism>
<name>A0A2R6NSG4_9APHY</name>
<gene>
    <name evidence="1" type="ORF">PHLCEN_2v8780</name>
</gene>